<organism evidence="1 2">
    <name type="scientific">Vermiconidia calcicola</name>
    <dbReference type="NCBI Taxonomy" id="1690605"/>
    <lineage>
        <taxon>Eukaryota</taxon>
        <taxon>Fungi</taxon>
        <taxon>Dikarya</taxon>
        <taxon>Ascomycota</taxon>
        <taxon>Pezizomycotina</taxon>
        <taxon>Dothideomycetes</taxon>
        <taxon>Dothideomycetidae</taxon>
        <taxon>Mycosphaerellales</taxon>
        <taxon>Extremaceae</taxon>
        <taxon>Vermiconidia</taxon>
    </lineage>
</organism>
<name>A0ACC3ME00_9PEZI</name>
<evidence type="ECO:0000313" key="2">
    <source>
        <dbReference type="Proteomes" id="UP001281147"/>
    </source>
</evidence>
<protein>
    <submittedName>
        <fullName evidence="1">Uncharacterized protein</fullName>
    </submittedName>
</protein>
<dbReference type="Proteomes" id="UP001281147">
    <property type="component" value="Unassembled WGS sequence"/>
</dbReference>
<comment type="caution">
    <text evidence="1">The sequence shown here is derived from an EMBL/GenBank/DDBJ whole genome shotgun (WGS) entry which is preliminary data.</text>
</comment>
<sequence>MEIAGLVVGFAGLASVFETSCSIWSTIAKAADYGQSVANALSKLEMEFFKFQAWWVVLDKLAADPRTKSRSAENALLLPSKDLIRKLESDCGHPLTNAAKSILRILEQLQEILKKNGALELTARASHEYQQEAALATQSSDHDLAMMSRKAASRDRILSTRLQKSTPFFRRVIHAARPWKEPDKARIAELLQDFGYWNRNLYETLPSNIRESVLVYGMAGYLLDSTDELPGLLSVKDVDAQGRVVVECAKLVELRKRMRLSPGHAIGPGLQSSLEHMKKNEWFAGRLPEKLKADELFSQLTCRPSEDSTSSVLVEWYAYPPAQSGMDTQNITRLRMEQLSYLLHSSNRPSTLHALDSLGYVDNHSARAFGLIYKLPSSISSPATPVTLHELLSQKASHDDQRRQLPALEQRYELAAILASSLYTFMLSRWHHKRFHSHSIFFLSQADNGQNALPYISSPCVGGYTTSRSDHPDEVTFSGPPAENETLYLHPSRSVLPNQTHERFRRALDIYSFGTLLAEVGFWNSLHNIIARKEDKNKIIPTAGLRERLVETCKSRLACWMGEKYRDVTLQCLNVELETGIGDSLNDFYLEIVLELTKCIPAT</sequence>
<dbReference type="EMBL" id="JAUTXU010000331">
    <property type="protein sequence ID" value="KAK3684684.1"/>
    <property type="molecule type" value="Genomic_DNA"/>
</dbReference>
<proteinExistence type="predicted"/>
<gene>
    <name evidence="1" type="ORF">LTR37_020051</name>
</gene>
<reference evidence="1" key="1">
    <citation type="submission" date="2023-07" db="EMBL/GenBank/DDBJ databases">
        <title>Black Yeasts Isolated from many extreme environments.</title>
        <authorList>
            <person name="Coleine C."/>
            <person name="Stajich J.E."/>
            <person name="Selbmann L."/>
        </authorList>
    </citation>
    <scope>NUCLEOTIDE SEQUENCE</scope>
    <source>
        <strain evidence="1">CCFEE 5714</strain>
    </source>
</reference>
<accession>A0ACC3ME00</accession>
<keyword evidence="2" id="KW-1185">Reference proteome</keyword>
<evidence type="ECO:0000313" key="1">
    <source>
        <dbReference type="EMBL" id="KAK3684684.1"/>
    </source>
</evidence>